<evidence type="ECO:0000259" key="1">
    <source>
        <dbReference type="Pfam" id="PF04230"/>
    </source>
</evidence>
<dbReference type="GO" id="GO:0016740">
    <property type="term" value="F:transferase activity"/>
    <property type="evidence" value="ECO:0007669"/>
    <property type="project" value="UniProtKB-KW"/>
</dbReference>
<dbReference type="RefSeq" id="WP_183193320.1">
    <property type="nucleotide sequence ID" value="NZ_JACIDQ010000015.1"/>
</dbReference>
<protein>
    <submittedName>
        <fullName evidence="2">Pyruvyl transferase EpsO</fullName>
        <ecNumber evidence="2">2.-.-.-</ecNumber>
    </submittedName>
</protein>
<evidence type="ECO:0000313" key="3">
    <source>
        <dbReference type="Proteomes" id="UP000531216"/>
    </source>
</evidence>
<evidence type="ECO:0000313" key="2">
    <source>
        <dbReference type="EMBL" id="MBB3938023.1"/>
    </source>
</evidence>
<keyword evidence="3" id="KW-1185">Reference proteome</keyword>
<comment type="caution">
    <text evidence="2">The sequence shown here is derived from an EMBL/GenBank/DDBJ whole genome shotgun (WGS) entry which is preliminary data.</text>
</comment>
<organism evidence="2 3">
    <name type="scientific">Aureimonas phyllosphaerae</name>
    <dbReference type="NCBI Taxonomy" id="1166078"/>
    <lineage>
        <taxon>Bacteria</taxon>
        <taxon>Pseudomonadati</taxon>
        <taxon>Pseudomonadota</taxon>
        <taxon>Alphaproteobacteria</taxon>
        <taxon>Hyphomicrobiales</taxon>
        <taxon>Aurantimonadaceae</taxon>
        <taxon>Aureimonas</taxon>
    </lineage>
</organism>
<dbReference type="AlphaFoldDB" id="A0A7W6BZF4"/>
<feature type="domain" description="Polysaccharide pyruvyl transferase" evidence="1">
    <location>
        <begin position="37"/>
        <end position="298"/>
    </location>
</feature>
<dbReference type="EMBL" id="JACIDO010000015">
    <property type="protein sequence ID" value="MBB3938023.1"/>
    <property type="molecule type" value="Genomic_DNA"/>
</dbReference>
<accession>A0A7W6BZF4</accession>
<dbReference type="InterPro" id="IPR007345">
    <property type="entry name" value="Polysacch_pyruvyl_Trfase"/>
</dbReference>
<gene>
    <name evidence="2" type="ORF">GGR05_004193</name>
</gene>
<dbReference type="Pfam" id="PF04230">
    <property type="entry name" value="PS_pyruv_trans"/>
    <property type="match status" value="1"/>
</dbReference>
<reference evidence="2 3" key="1">
    <citation type="submission" date="2020-08" db="EMBL/GenBank/DDBJ databases">
        <title>Genomic Encyclopedia of Type Strains, Phase IV (KMG-IV): sequencing the most valuable type-strain genomes for metagenomic binning, comparative biology and taxonomic classification.</title>
        <authorList>
            <person name="Goeker M."/>
        </authorList>
    </citation>
    <scope>NUCLEOTIDE SEQUENCE [LARGE SCALE GENOMIC DNA]</scope>
    <source>
        <strain evidence="2 3">DSM 25024</strain>
    </source>
</reference>
<name>A0A7W6BZF4_9HYPH</name>
<dbReference type="Proteomes" id="UP000531216">
    <property type="component" value="Unassembled WGS sequence"/>
</dbReference>
<sequence>MTHESVMEATKTKLLDIKAVCSPDVPVVYLDYPVYDNIGDLLIHQGGEAFLRENGYNTLGQFSIHEFARRVDKKQPHLALKPSIKALDDLVSRHRPTIIMQGGGNFGDIWPEFQQFREMIVSRYPDSKIVIFPQSIHFHDAAQQKRAASLFGAHKNLHIFVRDAASLDFVRDECGLPTALMPDMAHQLWGRLNTGEPGKAQGVLVQERRDKESRNEGSNEGGFDWDELFSSRDRFMIKALRKWQIIDNPLRQVVPNYSLWRPYRDSLVSRATERFRPYAEIYTDRLHGMILGALLGKTVRYTDGNYGKLHRYANLWFQGSDRMHSALGH</sequence>
<dbReference type="EC" id="2.-.-.-" evidence="2"/>
<keyword evidence="2" id="KW-0808">Transferase</keyword>
<proteinExistence type="predicted"/>